<dbReference type="AlphaFoldDB" id="A0A1N7KMQ6"/>
<protein>
    <recommendedName>
        <fullName evidence="3">TolB-like 6-blade propeller-like</fullName>
    </recommendedName>
</protein>
<proteinExistence type="predicted"/>
<dbReference type="InterPro" id="IPR025316">
    <property type="entry name" value="DUF4221"/>
</dbReference>
<evidence type="ECO:0008006" key="3">
    <source>
        <dbReference type="Google" id="ProtNLM"/>
    </source>
</evidence>
<dbReference type="Pfam" id="PF13970">
    <property type="entry name" value="DUF4221"/>
    <property type="match status" value="1"/>
</dbReference>
<organism evidence="1 2">
    <name type="scientific">Belliella pelovolcani</name>
    <dbReference type="NCBI Taxonomy" id="529505"/>
    <lineage>
        <taxon>Bacteria</taxon>
        <taxon>Pseudomonadati</taxon>
        <taxon>Bacteroidota</taxon>
        <taxon>Cytophagia</taxon>
        <taxon>Cytophagales</taxon>
        <taxon>Cyclobacteriaceae</taxon>
        <taxon>Belliella</taxon>
    </lineage>
</organism>
<keyword evidence="2" id="KW-1185">Reference proteome</keyword>
<accession>A0A1N7KMQ6</accession>
<gene>
    <name evidence="1" type="ORF">SAMN05421761_102201</name>
</gene>
<dbReference type="EMBL" id="FTOP01000002">
    <property type="protein sequence ID" value="SIS62776.1"/>
    <property type="molecule type" value="Genomic_DNA"/>
</dbReference>
<name>A0A1N7KMQ6_9BACT</name>
<evidence type="ECO:0000313" key="2">
    <source>
        <dbReference type="Proteomes" id="UP000186026"/>
    </source>
</evidence>
<dbReference type="PROSITE" id="PS51257">
    <property type="entry name" value="PROKAR_LIPOPROTEIN"/>
    <property type="match status" value="1"/>
</dbReference>
<reference evidence="2" key="1">
    <citation type="submission" date="2017-01" db="EMBL/GenBank/DDBJ databases">
        <authorList>
            <person name="Varghese N."/>
            <person name="Submissions S."/>
        </authorList>
    </citation>
    <scope>NUCLEOTIDE SEQUENCE [LARGE SCALE GENOMIC DNA]</scope>
    <source>
        <strain evidence="2">DSM 46698</strain>
    </source>
</reference>
<dbReference type="RefSeq" id="WP_076498485.1">
    <property type="nucleotide sequence ID" value="NZ_FTOP01000002.1"/>
</dbReference>
<sequence length="381" mass="44317">MKYLILPILCYLLISCGGNQKPENETFSKITISLDTVIVDSGEEFLYLQDRLYLSVLSKDQQFLYNYNESGNSLEKIDLDNLILNKKIKFEKEGPNGIGDYISNFSLTSEGNFMIWFYGLNSVFDQEANLVKKLDLEEIASEVIRDYDAYPNMLYDFEGQKDRVVGFFITWKDYTYFLLDFDLENKSYKRIELPEFKKLLDYRVEITNDGRSVGSYGVGIYPSKNDNKIIFANNAVNEISIYDIKTDSLYIKSWDSSLLGSKKNYLPPKQVESESGQLGDILRKSKEEISYGGLIWDKGRRQYFRLSHKENFSNEKDERGNYKGISAEVYLSVFDEDFELINETILPELNKIPPKHFVKDGKIWLYENIDDELGFVRLTIN</sequence>
<dbReference type="Proteomes" id="UP000186026">
    <property type="component" value="Unassembled WGS sequence"/>
</dbReference>
<dbReference type="STRING" id="529505.SAMN05421761_102201"/>
<evidence type="ECO:0000313" key="1">
    <source>
        <dbReference type="EMBL" id="SIS62776.1"/>
    </source>
</evidence>
<dbReference type="OrthoDB" id="833511at2"/>